<dbReference type="GO" id="GO:0051287">
    <property type="term" value="F:NAD binding"/>
    <property type="evidence" value="ECO:0007669"/>
    <property type="project" value="InterPro"/>
</dbReference>
<dbReference type="PANTHER" id="PTHR43333">
    <property type="entry name" value="2-HACID_DH_C DOMAIN-CONTAINING PROTEIN"/>
    <property type="match status" value="1"/>
</dbReference>
<dbReference type="SUPFAM" id="SSF52283">
    <property type="entry name" value="Formate/glycerate dehydrogenase catalytic domain-like"/>
    <property type="match status" value="1"/>
</dbReference>
<dbReference type="Proteomes" id="UP001271007">
    <property type="component" value="Unassembled WGS sequence"/>
</dbReference>
<dbReference type="CDD" id="cd12163">
    <property type="entry name" value="2-Hacid_dh_5"/>
    <property type="match status" value="1"/>
</dbReference>
<evidence type="ECO:0000256" key="1">
    <source>
        <dbReference type="ARBA" id="ARBA00023002"/>
    </source>
</evidence>
<evidence type="ECO:0000259" key="3">
    <source>
        <dbReference type="Pfam" id="PF02826"/>
    </source>
</evidence>
<dbReference type="InterPro" id="IPR006140">
    <property type="entry name" value="D-isomer_DH_NAD-bd"/>
</dbReference>
<dbReference type="SUPFAM" id="SSF51735">
    <property type="entry name" value="NAD(P)-binding Rossmann-fold domains"/>
    <property type="match status" value="1"/>
</dbReference>
<protein>
    <recommendedName>
        <fullName evidence="3">D-isomer specific 2-hydroxyacid dehydrogenase NAD-binding domain-containing protein</fullName>
    </recommendedName>
</protein>
<proteinExistence type="predicted"/>
<feature type="domain" description="D-isomer specific 2-hydroxyacid dehydrogenase NAD-binding" evidence="3">
    <location>
        <begin position="224"/>
        <end position="329"/>
    </location>
</feature>
<sequence length="366" mass="41070">MGGGPPKDHLLFAVPAPEPPNVIDDLRKEFPHIEITWQQVPFTFDFKVIADSLPKDIWDGVTILCTFAAFPKDRKAAQDLKLVQLLSAGSNHVQDLWIWKDEDITICTASGIHGPQIAEWVVMTHLVHTHKYKQLYELQKKHEWPRSINAERQQSVRDRVGLRVGILGYGSIGRQVGNLAKAMGMEVLAYTATAKDTPEKRKDPGFIVPGTGDKDGEVPKEWFSGLDKESLHHFLKQDLDWVVVAVPLTEETRHFLSKDEFRKLSHDGKRQVFVTNIARGPIIDQPALIEALKDGTLDGAALDVTDPEPLPEDSELWDMENVVLTPHISGSGVSYMERALQVMAVNLGKKEKGERLINVVNRDRGY</sequence>
<reference evidence="4" key="1">
    <citation type="submission" date="2023-04" db="EMBL/GenBank/DDBJ databases">
        <title>Black Yeasts Isolated from many extreme environments.</title>
        <authorList>
            <person name="Coleine C."/>
            <person name="Stajich J.E."/>
            <person name="Selbmann L."/>
        </authorList>
    </citation>
    <scope>NUCLEOTIDE SEQUENCE</scope>
    <source>
        <strain evidence="4">CCFEE 5312</strain>
    </source>
</reference>
<feature type="domain" description="D-isomer specific 2-hydroxyacid dehydrogenase NAD-binding" evidence="3">
    <location>
        <begin position="124"/>
        <end position="198"/>
    </location>
</feature>
<keyword evidence="1" id="KW-0560">Oxidoreductase</keyword>
<dbReference type="PANTHER" id="PTHR43333:SF1">
    <property type="entry name" value="D-ISOMER SPECIFIC 2-HYDROXYACID DEHYDROGENASE NAD-BINDING DOMAIN-CONTAINING PROTEIN"/>
    <property type="match status" value="1"/>
</dbReference>
<name>A0AAJ0GDU7_9PEZI</name>
<evidence type="ECO:0000313" key="5">
    <source>
        <dbReference type="Proteomes" id="UP001271007"/>
    </source>
</evidence>
<organism evidence="4 5">
    <name type="scientific">Extremus antarcticus</name>
    <dbReference type="NCBI Taxonomy" id="702011"/>
    <lineage>
        <taxon>Eukaryota</taxon>
        <taxon>Fungi</taxon>
        <taxon>Dikarya</taxon>
        <taxon>Ascomycota</taxon>
        <taxon>Pezizomycotina</taxon>
        <taxon>Dothideomycetes</taxon>
        <taxon>Dothideomycetidae</taxon>
        <taxon>Mycosphaerellales</taxon>
        <taxon>Extremaceae</taxon>
        <taxon>Extremus</taxon>
    </lineage>
</organism>
<dbReference type="EMBL" id="JAWDJX010000012">
    <property type="protein sequence ID" value="KAK3054330.1"/>
    <property type="molecule type" value="Genomic_DNA"/>
</dbReference>
<gene>
    <name evidence="4" type="ORF">LTR09_004598</name>
</gene>
<evidence type="ECO:0000313" key="4">
    <source>
        <dbReference type="EMBL" id="KAK3054330.1"/>
    </source>
</evidence>
<dbReference type="PROSITE" id="PS00065">
    <property type="entry name" value="D_2_HYDROXYACID_DH_1"/>
    <property type="match status" value="1"/>
</dbReference>
<dbReference type="InterPro" id="IPR036291">
    <property type="entry name" value="NAD(P)-bd_dom_sf"/>
</dbReference>
<dbReference type="AlphaFoldDB" id="A0AAJ0GDU7"/>
<dbReference type="InterPro" id="IPR029752">
    <property type="entry name" value="D-isomer_DH_CS1"/>
</dbReference>
<keyword evidence="5" id="KW-1185">Reference proteome</keyword>
<comment type="caution">
    <text evidence="4">The sequence shown here is derived from an EMBL/GenBank/DDBJ whole genome shotgun (WGS) entry which is preliminary data.</text>
</comment>
<evidence type="ECO:0000256" key="2">
    <source>
        <dbReference type="ARBA" id="ARBA00023027"/>
    </source>
</evidence>
<accession>A0AAJ0GDU7</accession>
<keyword evidence="2" id="KW-0520">NAD</keyword>
<dbReference type="Pfam" id="PF02826">
    <property type="entry name" value="2-Hacid_dh_C"/>
    <property type="match status" value="2"/>
</dbReference>
<dbReference type="Gene3D" id="3.40.50.720">
    <property type="entry name" value="NAD(P)-binding Rossmann-like Domain"/>
    <property type="match status" value="2"/>
</dbReference>
<dbReference type="GO" id="GO:0016491">
    <property type="term" value="F:oxidoreductase activity"/>
    <property type="evidence" value="ECO:0007669"/>
    <property type="project" value="UniProtKB-KW"/>
</dbReference>